<evidence type="ECO:0000313" key="2">
    <source>
        <dbReference type="Proteomes" id="UP000008363"/>
    </source>
</evidence>
<name>K6WXY9_9ACTN</name>
<dbReference type="RefSeq" id="WP_006334873.1">
    <property type="nucleotide sequence ID" value="NZ_BAHC01000131.1"/>
</dbReference>
<dbReference type="eggNOG" id="ENOG502ZBSB">
    <property type="taxonomic scope" value="Bacteria"/>
</dbReference>
<sequence length="176" mass="20423">MDEMKERWVAANIACEKAGDWKPLADFYTEDATYGWNYGPKKDFMAVGIDEIRDLAMGQEMEGLEGWTYPYQWWVIDDRTGDMIGFWRQVYDKQRPDGTNYGITEGLGGSWFRYGGNFKFAWQRDFFDYGNVAEAYMEIFTDKVASEGMLKRMEVATGNQPGWYPLGKAPSPMWNI</sequence>
<gene>
    <name evidence="1" type="ORF">GORHZ_131_00010</name>
</gene>
<proteinExistence type="predicted"/>
<dbReference type="EMBL" id="BAHC01000131">
    <property type="protein sequence ID" value="GAB91414.1"/>
    <property type="molecule type" value="Genomic_DNA"/>
</dbReference>
<reference evidence="1 2" key="1">
    <citation type="submission" date="2012-08" db="EMBL/GenBank/DDBJ databases">
        <title>Whole genome shotgun sequence of Gordonia rhizosphera NBRC 16068.</title>
        <authorList>
            <person name="Takarada H."/>
            <person name="Isaki S."/>
            <person name="Hosoyama A."/>
            <person name="Tsuchikane K."/>
            <person name="Katsumata H."/>
            <person name="Baba S."/>
            <person name="Ohji S."/>
            <person name="Yamazaki S."/>
            <person name="Fujita N."/>
        </authorList>
    </citation>
    <scope>NUCLEOTIDE SEQUENCE [LARGE SCALE GENOMIC DNA]</scope>
    <source>
        <strain evidence="1 2">NBRC 16068</strain>
    </source>
</reference>
<protein>
    <recommendedName>
        <fullName evidence="3">SnoaL-like domain-containing protein</fullName>
    </recommendedName>
</protein>
<dbReference type="Proteomes" id="UP000008363">
    <property type="component" value="Unassembled WGS sequence"/>
</dbReference>
<accession>K6WXY9</accession>
<comment type="caution">
    <text evidence="1">The sequence shown here is derived from an EMBL/GenBank/DDBJ whole genome shotgun (WGS) entry which is preliminary data.</text>
</comment>
<organism evidence="1 2">
    <name type="scientific">Gordonia rhizosphera NBRC 16068</name>
    <dbReference type="NCBI Taxonomy" id="1108045"/>
    <lineage>
        <taxon>Bacteria</taxon>
        <taxon>Bacillati</taxon>
        <taxon>Actinomycetota</taxon>
        <taxon>Actinomycetes</taxon>
        <taxon>Mycobacteriales</taxon>
        <taxon>Gordoniaceae</taxon>
        <taxon>Gordonia</taxon>
    </lineage>
</organism>
<dbReference type="InterPro" id="IPR032710">
    <property type="entry name" value="NTF2-like_dom_sf"/>
</dbReference>
<keyword evidence="2" id="KW-1185">Reference proteome</keyword>
<dbReference type="AlphaFoldDB" id="K6WXY9"/>
<dbReference type="OrthoDB" id="4774268at2"/>
<evidence type="ECO:0000313" key="1">
    <source>
        <dbReference type="EMBL" id="GAB91414.1"/>
    </source>
</evidence>
<evidence type="ECO:0008006" key="3">
    <source>
        <dbReference type="Google" id="ProtNLM"/>
    </source>
</evidence>
<dbReference type="SUPFAM" id="SSF54427">
    <property type="entry name" value="NTF2-like"/>
    <property type="match status" value="1"/>
</dbReference>
<dbReference type="STRING" id="1108045.GORHZ_131_00010"/>